<organism evidence="1 2">
    <name type="scientific">Schizophyllum amplum</name>
    <dbReference type="NCBI Taxonomy" id="97359"/>
    <lineage>
        <taxon>Eukaryota</taxon>
        <taxon>Fungi</taxon>
        <taxon>Dikarya</taxon>
        <taxon>Basidiomycota</taxon>
        <taxon>Agaricomycotina</taxon>
        <taxon>Agaricomycetes</taxon>
        <taxon>Agaricomycetidae</taxon>
        <taxon>Agaricales</taxon>
        <taxon>Schizophyllaceae</taxon>
        <taxon>Schizophyllum</taxon>
    </lineage>
</organism>
<gene>
    <name evidence="1" type="ORF">BD626DRAFT_536824</name>
</gene>
<keyword evidence="2" id="KW-1185">Reference proteome</keyword>
<evidence type="ECO:0000313" key="1">
    <source>
        <dbReference type="EMBL" id="TRM63399.1"/>
    </source>
</evidence>
<sequence>MVHSALLVPEILSLIVNDDSLSRAAVLNMALTCSYWHETAMEVLWRELPSLVPVFMLLPEDAWRAPNGERTSLEPVRFNFRRKITKHDWSRVHRYARHVRSLRIQPQTYRHWIAEALRANDAPKPLFPGLRHLFFSSQWDWKQEDHLTILRMMLSPSLEHLSIDIPSVYVNELSRMASICPALSSFAFTDQGHSDERPDPVELANCVREWPALTRVSLNGSAGMSQLMPALALCSDQPTSVFTPCSASGAYPRASFAALRDLTIGGQSAEYVVDLMKSWGVRPIERLSIFGLELAADAARALIADIPTHCEPTALRKLMISATSPGWKLRAEDVAPLTACTQLNALVLNVSDGADLADAEYQSLARCWPLLERVEFPGVYDRALVPRCTAAALGAFAGACPRMQSIVLPFDANAEIASEPSVTSTSVTHLNVIDSPIDEARAPRVAAYLSAMFPSLTWIEDDYDDGRYDESQLGWLTADHILRTKARAKRAEVWAAERSQVKAKQAAVIGAATSMHPSRPAPQPAPSSSESYIAMLVDQCVIA</sequence>
<dbReference type="EMBL" id="VDMD01000009">
    <property type="protein sequence ID" value="TRM63399.1"/>
    <property type="molecule type" value="Genomic_DNA"/>
</dbReference>
<dbReference type="Proteomes" id="UP000320762">
    <property type="component" value="Unassembled WGS sequence"/>
</dbReference>
<dbReference type="Gene3D" id="3.80.10.10">
    <property type="entry name" value="Ribonuclease Inhibitor"/>
    <property type="match status" value="1"/>
</dbReference>
<comment type="caution">
    <text evidence="1">The sequence shown here is derived from an EMBL/GenBank/DDBJ whole genome shotgun (WGS) entry which is preliminary data.</text>
</comment>
<evidence type="ECO:0008006" key="3">
    <source>
        <dbReference type="Google" id="ProtNLM"/>
    </source>
</evidence>
<accession>A0A550CF21</accession>
<reference evidence="1 2" key="1">
    <citation type="journal article" date="2019" name="New Phytol.">
        <title>Comparative genomics reveals unique wood-decay strategies and fruiting body development in the Schizophyllaceae.</title>
        <authorList>
            <person name="Almasi E."/>
            <person name="Sahu N."/>
            <person name="Krizsan K."/>
            <person name="Balint B."/>
            <person name="Kovacs G.M."/>
            <person name="Kiss B."/>
            <person name="Cseklye J."/>
            <person name="Drula E."/>
            <person name="Henrissat B."/>
            <person name="Nagy I."/>
            <person name="Chovatia M."/>
            <person name="Adam C."/>
            <person name="LaButti K."/>
            <person name="Lipzen A."/>
            <person name="Riley R."/>
            <person name="Grigoriev I.V."/>
            <person name="Nagy L.G."/>
        </authorList>
    </citation>
    <scope>NUCLEOTIDE SEQUENCE [LARGE SCALE GENOMIC DNA]</scope>
    <source>
        <strain evidence="1 2">NL-1724</strain>
    </source>
</reference>
<dbReference type="AlphaFoldDB" id="A0A550CF21"/>
<dbReference type="InterPro" id="IPR032675">
    <property type="entry name" value="LRR_dom_sf"/>
</dbReference>
<proteinExistence type="predicted"/>
<protein>
    <recommendedName>
        <fullName evidence="3">F-box domain-containing protein</fullName>
    </recommendedName>
</protein>
<name>A0A550CF21_9AGAR</name>
<evidence type="ECO:0000313" key="2">
    <source>
        <dbReference type="Proteomes" id="UP000320762"/>
    </source>
</evidence>
<dbReference type="OrthoDB" id="3543113at2759"/>